<dbReference type="GO" id="GO:0016787">
    <property type="term" value="F:hydrolase activity"/>
    <property type="evidence" value="ECO:0007669"/>
    <property type="project" value="UniProtKB-KW"/>
</dbReference>
<organism evidence="3 4">
    <name type="scientific">Sharpea azabuensis</name>
    <dbReference type="NCBI Taxonomy" id="322505"/>
    <lineage>
        <taxon>Bacteria</taxon>
        <taxon>Bacillati</taxon>
        <taxon>Bacillota</taxon>
        <taxon>Erysipelotrichia</taxon>
        <taxon>Erysipelotrichales</taxon>
        <taxon>Coprobacillaceae</taxon>
        <taxon>Sharpea</taxon>
    </lineage>
</organism>
<proteinExistence type="predicted"/>
<evidence type="ECO:0000259" key="2">
    <source>
        <dbReference type="Pfam" id="PF12146"/>
    </source>
</evidence>
<evidence type="ECO:0000313" key="4">
    <source>
        <dbReference type="Proteomes" id="UP000183028"/>
    </source>
</evidence>
<keyword evidence="1" id="KW-0472">Membrane</keyword>
<feature type="transmembrane region" description="Helical" evidence="1">
    <location>
        <begin position="106"/>
        <end position="124"/>
    </location>
</feature>
<feature type="domain" description="Serine aminopeptidase S33" evidence="2">
    <location>
        <begin position="28"/>
        <end position="273"/>
    </location>
</feature>
<keyword evidence="1" id="KW-0812">Transmembrane</keyword>
<dbReference type="eggNOG" id="COG2267">
    <property type="taxonomic scope" value="Bacteria"/>
</dbReference>
<dbReference type="RefSeq" id="WP_074731787.1">
    <property type="nucleotide sequence ID" value="NZ_CADAIQ010000015.1"/>
</dbReference>
<dbReference type="InterPro" id="IPR022742">
    <property type="entry name" value="Hydrolase_4"/>
</dbReference>
<dbReference type="InterPro" id="IPR051044">
    <property type="entry name" value="MAG_DAG_Lipase"/>
</dbReference>
<dbReference type="OrthoDB" id="9808398at2"/>
<reference evidence="4" key="1">
    <citation type="submission" date="2016-10" db="EMBL/GenBank/DDBJ databases">
        <authorList>
            <person name="Varghese N."/>
        </authorList>
    </citation>
    <scope>NUCLEOTIDE SEQUENCE [LARGE SCALE GENOMIC DNA]</scope>
    <source>
        <strain evidence="4">DSM 20406</strain>
    </source>
</reference>
<dbReference type="SUPFAM" id="SSF53474">
    <property type="entry name" value="alpha/beta-Hydrolases"/>
    <property type="match status" value="1"/>
</dbReference>
<dbReference type="EMBL" id="FNYK01000016">
    <property type="protein sequence ID" value="SEI68182.1"/>
    <property type="molecule type" value="Genomic_DNA"/>
</dbReference>
<gene>
    <name evidence="3" type="ORF">SAMN04487834_101626</name>
</gene>
<keyword evidence="4" id="KW-1185">Reference proteome</keyword>
<evidence type="ECO:0000313" key="3">
    <source>
        <dbReference type="EMBL" id="SEI68182.1"/>
    </source>
</evidence>
<dbReference type="Pfam" id="PF12146">
    <property type="entry name" value="Hydrolase_4"/>
    <property type="match status" value="1"/>
</dbReference>
<evidence type="ECO:0000256" key="1">
    <source>
        <dbReference type="SAM" id="Phobius"/>
    </source>
</evidence>
<keyword evidence="3" id="KW-0378">Hydrolase</keyword>
<dbReference type="STRING" id="322505.SAMN04487836_12030"/>
<dbReference type="InterPro" id="IPR029058">
    <property type="entry name" value="AB_hydrolase_fold"/>
</dbReference>
<name>A0A1H6SX88_9FIRM</name>
<sequence length="292" mass="34159">MKREDTMTSALKTTVHYSIYEPTIVLRIKAVVIVVHDLGENRHNYEHFANALSRQGYVVVVPDLVGHGESLVNFERGYFGDGDISQAIIKDYFKLQNIMIRKYPDTFYFMLGSGVGSNIALLYASKYGDYLSGLMLLSPIRHFSHLTLRKLLTRMQIRFKGMHYHSKNRLLKLRPTHESGVVVKRRDQFNDHFTYASKALEDIYQLVERTNSVETLQNIPHHLPMLFAGGKKDAMTHFLADNKWLCHLYQQEGFEEIRCKSYMQSGHHLLFDVEREDIYKDLLDYLNEHIYY</sequence>
<dbReference type="AlphaFoldDB" id="A0A1H6SX88"/>
<dbReference type="Gene3D" id="3.40.50.1820">
    <property type="entry name" value="alpha/beta hydrolase"/>
    <property type="match status" value="1"/>
</dbReference>
<keyword evidence="1" id="KW-1133">Transmembrane helix</keyword>
<dbReference type="PANTHER" id="PTHR11614">
    <property type="entry name" value="PHOSPHOLIPASE-RELATED"/>
    <property type="match status" value="1"/>
</dbReference>
<dbReference type="Proteomes" id="UP000183028">
    <property type="component" value="Unassembled WGS sequence"/>
</dbReference>
<protein>
    <submittedName>
        <fullName evidence="3">Lysophospholipase, alpha-beta hydrolase superfamily</fullName>
    </submittedName>
</protein>
<accession>A0A1H6SX88</accession>